<dbReference type="InterPro" id="IPR004761">
    <property type="entry name" value="Spore_GerAB"/>
</dbReference>
<evidence type="ECO:0000256" key="6">
    <source>
        <dbReference type="ARBA" id="ARBA00022989"/>
    </source>
</evidence>
<dbReference type="Proteomes" id="UP000662088">
    <property type="component" value="Unassembled WGS sequence"/>
</dbReference>
<dbReference type="PANTHER" id="PTHR34975:SF2">
    <property type="entry name" value="SPORE GERMINATION PROTEIN A2"/>
    <property type="match status" value="1"/>
</dbReference>
<evidence type="ECO:0000313" key="10">
    <source>
        <dbReference type="Proteomes" id="UP000662088"/>
    </source>
</evidence>
<feature type="transmembrane region" description="Helical" evidence="8">
    <location>
        <begin position="139"/>
        <end position="160"/>
    </location>
</feature>
<comment type="caution">
    <text evidence="9">The sequence shown here is derived from an EMBL/GenBank/DDBJ whole genome shotgun (WGS) entry which is preliminary data.</text>
</comment>
<dbReference type="GO" id="GO:0009847">
    <property type="term" value="P:spore germination"/>
    <property type="evidence" value="ECO:0007669"/>
    <property type="project" value="InterPro"/>
</dbReference>
<evidence type="ECO:0000256" key="5">
    <source>
        <dbReference type="ARBA" id="ARBA00022692"/>
    </source>
</evidence>
<proteinExistence type="inferred from homology"/>
<evidence type="ECO:0000256" key="1">
    <source>
        <dbReference type="ARBA" id="ARBA00004141"/>
    </source>
</evidence>
<comment type="similarity">
    <text evidence="2">Belongs to the amino acid-polyamine-organocation (APC) superfamily. Spore germination protein (SGP) (TC 2.A.3.9) family.</text>
</comment>
<keyword evidence="10" id="KW-1185">Reference proteome</keyword>
<keyword evidence="5 8" id="KW-0812">Transmembrane</keyword>
<keyword evidence="3" id="KW-0813">Transport</keyword>
<evidence type="ECO:0000256" key="2">
    <source>
        <dbReference type="ARBA" id="ARBA00007998"/>
    </source>
</evidence>
<feature type="transmembrane region" description="Helical" evidence="8">
    <location>
        <begin position="332"/>
        <end position="352"/>
    </location>
</feature>
<feature type="transmembrane region" description="Helical" evidence="8">
    <location>
        <begin position="303"/>
        <end position="320"/>
    </location>
</feature>
<organism evidence="9 10">
    <name type="scientific">Clostridium lentum</name>
    <dbReference type="NCBI Taxonomy" id="2763037"/>
    <lineage>
        <taxon>Bacteria</taxon>
        <taxon>Bacillati</taxon>
        <taxon>Bacillota</taxon>
        <taxon>Clostridia</taxon>
        <taxon>Eubacteriales</taxon>
        <taxon>Clostridiaceae</taxon>
        <taxon>Clostridium</taxon>
    </lineage>
</organism>
<feature type="transmembrane region" description="Helical" evidence="8">
    <location>
        <begin position="12"/>
        <end position="33"/>
    </location>
</feature>
<evidence type="ECO:0000256" key="8">
    <source>
        <dbReference type="SAM" id="Phobius"/>
    </source>
</evidence>
<feature type="transmembrane region" description="Helical" evidence="8">
    <location>
        <begin position="39"/>
        <end position="61"/>
    </location>
</feature>
<comment type="subcellular location">
    <subcellularLocation>
        <location evidence="1">Membrane</location>
        <topology evidence="1">Multi-pass membrane protein</topology>
    </subcellularLocation>
</comment>
<accession>A0A8I0DKF5</accession>
<name>A0A8I0DKF5_9CLOT</name>
<keyword evidence="4" id="KW-0309">Germination</keyword>
<dbReference type="RefSeq" id="WP_186834452.1">
    <property type="nucleotide sequence ID" value="NZ_JACOOQ010000001.1"/>
</dbReference>
<dbReference type="AlphaFoldDB" id="A0A8I0DKF5"/>
<keyword evidence="7 8" id="KW-0472">Membrane</keyword>
<dbReference type="Pfam" id="PF03845">
    <property type="entry name" value="Spore_permease"/>
    <property type="match status" value="1"/>
</dbReference>
<feature type="transmembrane region" description="Helical" evidence="8">
    <location>
        <begin position="116"/>
        <end position="132"/>
    </location>
</feature>
<evidence type="ECO:0000313" key="9">
    <source>
        <dbReference type="EMBL" id="MBC5639038.1"/>
    </source>
</evidence>
<feature type="transmembrane region" description="Helical" evidence="8">
    <location>
        <begin position="216"/>
        <end position="242"/>
    </location>
</feature>
<dbReference type="PANTHER" id="PTHR34975">
    <property type="entry name" value="SPORE GERMINATION PROTEIN A2"/>
    <property type="match status" value="1"/>
</dbReference>
<evidence type="ECO:0000256" key="4">
    <source>
        <dbReference type="ARBA" id="ARBA00022544"/>
    </source>
</evidence>
<feature type="transmembrane region" description="Helical" evidence="8">
    <location>
        <begin position="269"/>
        <end position="291"/>
    </location>
</feature>
<feature type="transmembrane region" description="Helical" evidence="8">
    <location>
        <begin position="82"/>
        <end position="104"/>
    </location>
</feature>
<evidence type="ECO:0000256" key="7">
    <source>
        <dbReference type="ARBA" id="ARBA00023136"/>
    </source>
</evidence>
<dbReference type="GO" id="GO:0016020">
    <property type="term" value="C:membrane"/>
    <property type="evidence" value="ECO:0007669"/>
    <property type="project" value="UniProtKB-SubCell"/>
</dbReference>
<feature type="transmembrane region" description="Helical" evidence="8">
    <location>
        <begin position="180"/>
        <end position="204"/>
    </location>
</feature>
<reference evidence="9" key="1">
    <citation type="submission" date="2020-08" db="EMBL/GenBank/DDBJ databases">
        <title>Genome public.</title>
        <authorList>
            <person name="Liu C."/>
            <person name="Sun Q."/>
        </authorList>
    </citation>
    <scope>NUCLEOTIDE SEQUENCE</scope>
    <source>
        <strain evidence="9">NSJ-42</strain>
    </source>
</reference>
<gene>
    <name evidence="9" type="ORF">H8R92_01060</name>
</gene>
<sequence>MNENKISTKHYIIFIYAVTFVSLKIYCSQFITIGGRDTWICLIAAFILLIGIATYLLDIIARKGNYNINNIFTIGLSKTMGNILLFLFAIGLFLSSLEAAMVEANCIKTCFFLPTPQWYILLFFLLPSLFLIRKKVRTILIFTTINIISFIVNCLILSIFSEPYKNTKYILPVFTNNLTIGNYFNCILLLLGCISSFAISLPYLKHLTKADNLKKHSLIALCTIALYSIYSIIGIISCFGPSRAANLFYPEYTMSQRIQLGGFIDFGELFFLMEAIVGLFLKYLLSTYGIYIIYKKYIKNDKIYIATYSIIIFILASLFSKNNYILFNILKYYNYSNLFFFILIPLIAFTAFSMKSSKKA</sequence>
<evidence type="ECO:0000256" key="3">
    <source>
        <dbReference type="ARBA" id="ARBA00022448"/>
    </source>
</evidence>
<keyword evidence="6 8" id="KW-1133">Transmembrane helix</keyword>
<dbReference type="EMBL" id="JACOOQ010000001">
    <property type="protein sequence ID" value="MBC5639038.1"/>
    <property type="molecule type" value="Genomic_DNA"/>
</dbReference>
<dbReference type="NCBIfam" id="TIGR00912">
    <property type="entry name" value="2A0309"/>
    <property type="match status" value="1"/>
</dbReference>
<protein>
    <submittedName>
        <fullName evidence="9">Endospore germination permease</fullName>
    </submittedName>
</protein>